<evidence type="ECO:0000256" key="1">
    <source>
        <dbReference type="SAM" id="Coils"/>
    </source>
</evidence>
<dbReference type="AlphaFoldDB" id="A0A921QNN8"/>
<comment type="caution">
    <text evidence="4">The sequence shown here is derived from an EMBL/GenBank/DDBJ whole genome shotgun (WGS) entry which is preliminary data.</text>
</comment>
<dbReference type="PANTHER" id="PTHR33538:SF2">
    <property type="entry name" value="PROTEIN GAMETE EXPRESSED 1"/>
    <property type="match status" value="1"/>
</dbReference>
<evidence type="ECO:0008006" key="6">
    <source>
        <dbReference type="Google" id="ProtNLM"/>
    </source>
</evidence>
<name>A0A921QNN8_SORBI</name>
<evidence type="ECO:0000256" key="2">
    <source>
        <dbReference type="SAM" id="MobiDB-lite"/>
    </source>
</evidence>
<keyword evidence="3" id="KW-0732">Signal</keyword>
<accession>A0A921QNN8</accession>
<gene>
    <name evidence="4" type="ORF">BDA96_06G049600</name>
</gene>
<reference evidence="4" key="1">
    <citation type="journal article" date="2019" name="BMC Genomics">
        <title>A new reference genome for Sorghum bicolor reveals high levels of sequence similarity between sweet and grain genotypes: implications for the genetics of sugar metabolism.</title>
        <authorList>
            <person name="Cooper E.A."/>
            <person name="Brenton Z.W."/>
            <person name="Flinn B.S."/>
            <person name="Jenkins J."/>
            <person name="Shu S."/>
            <person name="Flowers D."/>
            <person name="Luo F."/>
            <person name="Wang Y."/>
            <person name="Xia P."/>
            <person name="Barry K."/>
            <person name="Daum C."/>
            <person name="Lipzen A."/>
            <person name="Yoshinaga Y."/>
            <person name="Schmutz J."/>
            <person name="Saski C."/>
            <person name="Vermerris W."/>
            <person name="Kresovich S."/>
        </authorList>
    </citation>
    <scope>NUCLEOTIDE SEQUENCE</scope>
</reference>
<keyword evidence="1" id="KW-0175">Coiled coil</keyword>
<feature type="chain" id="PRO_5037713723" description="t-SNARE coiled-coil homology domain-containing protein" evidence="3">
    <location>
        <begin position="25"/>
        <end position="288"/>
    </location>
</feature>
<feature type="region of interest" description="Disordered" evidence="2">
    <location>
        <begin position="97"/>
        <end position="158"/>
    </location>
</feature>
<proteinExistence type="predicted"/>
<dbReference type="PANTHER" id="PTHR33538">
    <property type="entry name" value="PROTEIN GAMETE EXPRESSED 1"/>
    <property type="match status" value="1"/>
</dbReference>
<dbReference type="InterPro" id="IPR040346">
    <property type="entry name" value="GEX1/Brambleberry"/>
</dbReference>
<evidence type="ECO:0000313" key="4">
    <source>
        <dbReference type="EMBL" id="KAG0525359.1"/>
    </source>
</evidence>
<dbReference type="Proteomes" id="UP000807115">
    <property type="component" value="Chromosome 6"/>
</dbReference>
<feature type="compositionally biased region" description="Polar residues" evidence="2">
    <location>
        <begin position="139"/>
        <end position="148"/>
    </location>
</feature>
<feature type="signal peptide" evidence="3">
    <location>
        <begin position="1"/>
        <end position="24"/>
    </location>
</feature>
<dbReference type="EMBL" id="CM027685">
    <property type="protein sequence ID" value="KAG0525359.1"/>
    <property type="molecule type" value="Genomic_DNA"/>
</dbReference>
<evidence type="ECO:0000313" key="5">
    <source>
        <dbReference type="Proteomes" id="UP000807115"/>
    </source>
</evidence>
<evidence type="ECO:0000256" key="3">
    <source>
        <dbReference type="SAM" id="SignalP"/>
    </source>
</evidence>
<reference evidence="4" key="2">
    <citation type="submission" date="2020-10" db="EMBL/GenBank/DDBJ databases">
        <authorList>
            <person name="Cooper E.A."/>
            <person name="Brenton Z.W."/>
            <person name="Flinn B.S."/>
            <person name="Jenkins J."/>
            <person name="Shu S."/>
            <person name="Flowers D."/>
            <person name="Luo F."/>
            <person name="Wang Y."/>
            <person name="Xia P."/>
            <person name="Barry K."/>
            <person name="Daum C."/>
            <person name="Lipzen A."/>
            <person name="Yoshinaga Y."/>
            <person name="Schmutz J."/>
            <person name="Saski C."/>
            <person name="Vermerris W."/>
            <person name="Kresovich S."/>
        </authorList>
    </citation>
    <scope>NUCLEOTIDE SEQUENCE</scope>
</reference>
<protein>
    <recommendedName>
        <fullName evidence="6">t-SNARE coiled-coil homology domain-containing protein</fullName>
    </recommendedName>
</protein>
<feature type="coiled-coil region" evidence="1">
    <location>
        <begin position="170"/>
        <end position="204"/>
    </location>
</feature>
<sequence length="288" mass="32266">MSRNLWPVLLISICFLFCPVRIHGFSWNIFSSSSAPKGGDRAPMMELEGAVADFALDGTNDPRGLKLLENARNKLAGPRNCWQEAYRNSGSCSPAAARSWPTRRGSRAWRGTSAAASRRTQGGCHSRPAQRYPRLCTAASGSANQKARSSSSSSWRPTPLCHQLQAEAFKHNTERLVNDLTRSSKSAEEKLEVIEERSDQIIKESSQVKDTLSSIEMQADKLVETSKHVDEQINDVLIHSKTIFEQSKEIATTQKELSKGQRSSGRRLRPVWRALRNHMKDWETGWIS</sequence>
<organism evidence="4 5">
    <name type="scientific">Sorghum bicolor</name>
    <name type="common">Sorghum</name>
    <name type="synonym">Sorghum vulgare</name>
    <dbReference type="NCBI Taxonomy" id="4558"/>
    <lineage>
        <taxon>Eukaryota</taxon>
        <taxon>Viridiplantae</taxon>
        <taxon>Streptophyta</taxon>
        <taxon>Embryophyta</taxon>
        <taxon>Tracheophyta</taxon>
        <taxon>Spermatophyta</taxon>
        <taxon>Magnoliopsida</taxon>
        <taxon>Liliopsida</taxon>
        <taxon>Poales</taxon>
        <taxon>Poaceae</taxon>
        <taxon>PACMAD clade</taxon>
        <taxon>Panicoideae</taxon>
        <taxon>Andropogonodae</taxon>
        <taxon>Andropogoneae</taxon>
        <taxon>Sorghinae</taxon>
        <taxon>Sorghum</taxon>
    </lineage>
</organism>